<dbReference type="InterPro" id="IPR050509">
    <property type="entry name" value="CoA-transferase_III"/>
</dbReference>
<reference evidence="2" key="1">
    <citation type="journal article" date="2014" name="Front. Microbiol.">
        <title>High frequency of phylogenetically diverse reductive dehalogenase-homologous genes in deep subseafloor sedimentary metagenomes.</title>
        <authorList>
            <person name="Kawai M."/>
            <person name="Futagami T."/>
            <person name="Toyoda A."/>
            <person name="Takaki Y."/>
            <person name="Nishi S."/>
            <person name="Hori S."/>
            <person name="Arai W."/>
            <person name="Tsubouchi T."/>
            <person name="Morono Y."/>
            <person name="Uchiyama I."/>
            <person name="Ito T."/>
            <person name="Fujiyama A."/>
            <person name="Inagaki F."/>
            <person name="Takami H."/>
        </authorList>
    </citation>
    <scope>NUCLEOTIDE SEQUENCE</scope>
    <source>
        <strain evidence="2">Expedition CK06-06</strain>
    </source>
</reference>
<gene>
    <name evidence="2" type="ORF">S01H1_65375</name>
</gene>
<dbReference type="GO" id="GO:0016740">
    <property type="term" value="F:transferase activity"/>
    <property type="evidence" value="ECO:0007669"/>
    <property type="project" value="UniProtKB-KW"/>
</dbReference>
<feature type="non-terminal residue" evidence="2">
    <location>
        <position position="250"/>
    </location>
</feature>
<name>X0XMM2_9ZZZZ</name>
<keyword evidence="1" id="KW-0808">Transferase</keyword>
<dbReference type="PANTHER" id="PTHR48228:SF6">
    <property type="entry name" value="L-CARNITINE COA-TRANSFERASE"/>
    <property type="match status" value="1"/>
</dbReference>
<dbReference type="InterPro" id="IPR023606">
    <property type="entry name" value="CoA-Trfase_III_dom_1_sf"/>
</dbReference>
<dbReference type="Gene3D" id="3.30.1540.10">
    <property type="entry name" value="formyl-coa transferase, domain 3"/>
    <property type="match status" value="1"/>
</dbReference>
<accession>X0XMM2</accession>
<dbReference type="InterPro" id="IPR044855">
    <property type="entry name" value="CoA-Trfase_III_dom3_sf"/>
</dbReference>
<comment type="caution">
    <text evidence="2">The sequence shown here is derived from an EMBL/GenBank/DDBJ whole genome shotgun (WGS) entry which is preliminary data.</text>
</comment>
<dbReference type="Pfam" id="PF02515">
    <property type="entry name" value="CoA_transf_3"/>
    <property type="match status" value="1"/>
</dbReference>
<dbReference type="AlphaFoldDB" id="X0XMM2"/>
<dbReference type="Gene3D" id="3.40.50.10540">
    <property type="entry name" value="Crotonobetainyl-coa:carnitine coa-transferase, domain 1"/>
    <property type="match status" value="1"/>
</dbReference>
<dbReference type="InterPro" id="IPR003673">
    <property type="entry name" value="CoA-Trfase_fam_III"/>
</dbReference>
<protein>
    <recommendedName>
        <fullName evidence="3">CoA transferase</fullName>
    </recommendedName>
</protein>
<evidence type="ECO:0008006" key="3">
    <source>
        <dbReference type="Google" id="ProtNLM"/>
    </source>
</evidence>
<feature type="non-terminal residue" evidence="2">
    <location>
        <position position="1"/>
    </location>
</feature>
<dbReference type="PANTHER" id="PTHR48228">
    <property type="entry name" value="SUCCINYL-COA--D-CITRAMALATE COA-TRANSFERASE"/>
    <property type="match status" value="1"/>
</dbReference>
<dbReference type="EMBL" id="BARS01043150">
    <property type="protein sequence ID" value="GAG36557.1"/>
    <property type="molecule type" value="Genomic_DNA"/>
</dbReference>
<evidence type="ECO:0000313" key="2">
    <source>
        <dbReference type="EMBL" id="GAG36557.1"/>
    </source>
</evidence>
<organism evidence="2">
    <name type="scientific">marine sediment metagenome</name>
    <dbReference type="NCBI Taxonomy" id="412755"/>
    <lineage>
        <taxon>unclassified sequences</taxon>
        <taxon>metagenomes</taxon>
        <taxon>ecological metagenomes</taxon>
    </lineage>
</organism>
<sequence>GYSALEKINPGVIMVSISPFGQTGPYKDYKAPDIVAWATGGVEYVVGDADRPPVRISHHSQAHLHAAASGAVGALAALYYREMAGYGQQVDVSIQECITRCSFMFTSAWDMMKINLQRGGLTAGIRMTRTWPCKDGYVMWFIWSGPQAKRFNTPFIEWMAEEGIADDVVKGFDWDEFDLRTEPQELIDRFEALAGRFFLKHTKAELMQGAFKHRVMLFPISTSKDILESAQLAAREFWVQLEHPELGTSI</sequence>
<dbReference type="SUPFAM" id="SSF89796">
    <property type="entry name" value="CoA-transferase family III (CaiB/BaiF)"/>
    <property type="match status" value="1"/>
</dbReference>
<proteinExistence type="predicted"/>
<evidence type="ECO:0000256" key="1">
    <source>
        <dbReference type="ARBA" id="ARBA00022679"/>
    </source>
</evidence>